<dbReference type="GO" id="GO:0008378">
    <property type="term" value="F:galactosyltransferase activity"/>
    <property type="evidence" value="ECO:0007669"/>
    <property type="project" value="TreeGrafter"/>
</dbReference>
<feature type="domain" description="Galactosyltransferase N-terminal" evidence="13">
    <location>
        <begin position="50"/>
        <end position="190"/>
    </location>
</feature>
<proteinExistence type="inferred from homology"/>
<keyword evidence="15" id="KW-1185">Reference proteome</keyword>
<evidence type="ECO:0000313" key="14">
    <source>
        <dbReference type="EMBL" id="KAI9559237.1"/>
    </source>
</evidence>
<dbReference type="PANTHER" id="PTHR19300">
    <property type="entry name" value="BETA-1,4-GALACTOSYLTRANSFERASE"/>
    <property type="match status" value="1"/>
</dbReference>
<evidence type="ECO:0000259" key="12">
    <source>
        <dbReference type="Pfam" id="PF02709"/>
    </source>
</evidence>
<dbReference type="GO" id="GO:0006688">
    <property type="term" value="P:glycosphingolipid biosynthetic process"/>
    <property type="evidence" value="ECO:0007669"/>
    <property type="project" value="TreeGrafter"/>
</dbReference>
<dbReference type="GO" id="GO:0033842">
    <property type="term" value="F:N-acetyl-beta-glucosaminyl-derivative 4-beta-N-acetylgalactosaminyltransferase activity"/>
    <property type="evidence" value="ECO:0007669"/>
    <property type="project" value="TreeGrafter"/>
</dbReference>
<comment type="cofactor">
    <cofactor evidence="11">
        <name>Mn(2+)</name>
        <dbReference type="ChEBI" id="CHEBI:29035"/>
    </cofactor>
</comment>
<evidence type="ECO:0000313" key="15">
    <source>
        <dbReference type="Proteomes" id="UP000820818"/>
    </source>
</evidence>
<comment type="function">
    <text evidence="11">Catalyzes the transfer of galactose onto proteins or lipids.</text>
</comment>
<gene>
    <name evidence="14" type="ORF">GHT06_016026</name>
</gene>
<feature type="domain" description="Galactosyltransferase C-terminal" evidence="12">
    <location>
        <begin position="201"/>
        <end position="270"/>
    </location>
</feature>
<keyword evidence="10 11" id="KW-0325">Glycoprotein</keyword>
<dbReference type="PANTHER" id="PTHR19300:SF57">
    <property type="entry name" value="BETA-1,4-N-ACETYLGALACTOSAMINYLTRANSFERASE"/>
    <property type="match status" value="1"/>
</dbReference>
<evidence type="ECO:0000256" key="3">
    <source>
        <dbReference type="ARBA" id="ARBA00005735"/>
    </source>
</evidence>
<comment type="subcellular location">
    <subcellularLocation>
        <location evidence="1 11">Membrane</location>
        <topology evidence="1 11">Single-pass type II membrane protein</topology>
    </subcellularLocation>
</comment>
<evidence type="ECO:0000256" key="11">
    <source>
        <dbReference type="RuleBase" id="RU368121"/>
    </source>
</evidence>
<protein>
    <recommendedName>
        <fullName evidence="11">Beta-1,4-N-acetylgalactosaminyltransferase</fullName>
        <ecNumber evidence="11">2.4.1.-</ecNumber>
    </recommendedName>
    <alternativeName>
        <fullName evidence="11">Beta-4-GalNAcT</fullName>
    </alternativeName>
</protein>
<comment type="pathway">
    <text evidence="2 11">Protein modification; protein glycosylation.</text>
</comment>
<comment type="caution">
    <text evidence="14">The sequence shown here is derived from an EMBL/GenBank/DDBJ whole genome shotgun (WGS) entry which is preliminary data.</text>
</comment>
<dbReference type="PRINTS" id="PR02050">
    <property type="entry name" value="B14GALTRFASE"/>
</dbReference>
<dbReference type="EC" id="2.4.1.-" evidence="11"/>
<dbReference type="GO" id="GO:0016020">
    <property type="term" value="C:membrane"/>
    <property type="evidence" value="ECO:0007669"/>
    <property type="project" value="UniProtKB-SubCell"/>
</dbReference>
<dbReference type="CDD" id="cd00899">
    <property type="entry name" value="b4GalT"/>
    <property type="match status" value="1"/>
</dbReference>
<evidence type="ECO:0000256" key="4">
    <source>
        <dbReference type="ARBA" id="ARBA00022676"/>
    </source>
</evidence>
<evidence type="ECO:0000256" key="7">
    <source>
        <dbReference type="ARBA" id="ARBA00022968"/>
    </source>
</evidence>
<reference evidence="14 15" key="1">
    <citation type="submission" date="2022-05" db="EMBL/GenBank/DDBJ databases">
        <title>A multi-omics perspective on studying reproductive biology in Daphnia sinensis.</title>
        <authorList>
            <person name="Jia J."/>
        </authorList>
    </citation>
    <scope>NUCLEOTIDE SEQUENCE [LARGE SCALE GENOMIC DNA]</scope>
    <source>
        <strain evidence="14 15">WSL</strain>
    </source>
</reference>
<dbReference type="AlphaFoldDB" id="A0AAD5KUB7"/>
<dbReference type="EMBL" id="WJBH02000005">
    <property type="protein sequence ID" value="KAI9559237.1"/>
    <property type="molecule type" value="Genomic_DNA"/>
</dbReference>
<dbReference type="InterPro" id="IPR029044">
    <property type="entry name" value="Nucleotide-diphossugar_trans"/>
</dbReference>
<keyword evidence="7 11" id="KW-0735">Signal-anchor</keyword>
<evidence type="ECO:0000256" key="9">
    <source>
        <dbReference type="ARBA" id="ARBA00023136"/>
    </source>
</evidence>
<keyword evidence="8 11" id="KW-1133">Transmembrane helix</keyword>
<dbReference type="Proteomes" id="UP000820818">
    <property type="component" value="Linkage Group LG5"/>
</dbReference>
<dbReference type="InterPro" id="IPR003859">
    <property type="entry name" value="Galactosyl_T"/>
</dbReference>
<dbReference type="GO" id="GO:0005975">
    <property type="term" value="P:carbohydrate metabolic process"/>
    <property type="evidence" value="ECO:0007669"/>
    <property type="project" value="InterPro"/>
</dbReference>
<organism evidence="14 15">
    <name type="scientific">Daphnia sinensis</name>
    <dbReference type="NCBI Taxonomy" id="1820382"/>
    <lineage>
        <taxon>Eukaryota</taxon>
        <taxon>Metazoa</taxon>
        <taxon>Ecdysozoa</taxon>
        <taxon>Arthropoda</taxon>
        <taxon>Crustacea</taxon>
        <taxon>Branchiopoda</taxon>
        <taxon>Diplostraca</taxon>
        <taxon>Cladocera</taxon>
        <taxon>Anomopoda</taxon>
        <taxon>Daphniidae</taxon>
        <taxon>Daphnia</taxon>
        <taxon>Daphnia similis group</taxon>
    </lineage>
</organism>
<dbReference type="Pfam" id="PF13733">
    <property type="entry name" value="Glyco_transf_7N"/>
    <property type="match status" value="1"/>
</dbReference>
<dbReference type="InterPro" id="IPR027791">
    <property type="entry name" value="Galactosyl_T_C"/>
</dbReference>
<dbReference type="GO" id="GO:0005794">
    <property type="term" value="C:Golgi apparatus"/>
    <property type="evidence" value="ECO:0007669"/>
    <property type="project" value="TreeGrafter"/>
</dbReference>
<comment type="similarity">
    <text evidence="3 11">Belongs to the glycosyltransferase 7 family.</text>
</comment>
<keyword evidence="6 11" id="KW-0812">Transmembrane</keyword>
<dbReference type="Pfam" id="PF02709">
    <property type="entry name" value="Glyco_transf_7C"/>
    <property type="match status" value="1"/>
</dbReference>
<sequence length="341" mass="39494">MVVCSSLLRATVQPLLAIALFLILWINIKDSFLFTNSLQANQLIVEKELCPLVSPKLVGWTDLSLARTTAILEQDEKIVESEMRKAGVQDGGRYEPSECQSRHKVAIVVPYRDRKKNLAIFLRYLHPFLQRQQLSYMIIVVEQSGHLEVNRGMLRNIGFKEAQLLERFQCFIFHDVDFLPEDDRNPYTCPEDGKPRQMAYSIDYWDDYRPTPANHFGGVTALSATDFQLVNGYSNAFWGWGGEDDQLYQRVLFHNLTVTRAVEDQPSLLHQVHYKTLPHPKEKPNPRRNRILKAGSKRFKSDGLINLQYRRMALELKPLYTYVLVDIDDSSPAHWLEQKTQ</sequence>
<evidence type="ECO:0000259" key="13">
    <source>
        <dbReference type="Pfam" id="PF13733"/>
    </source>
</evidence>
<name>A0AAD5KUB7_9CRUS</name>
<dbReference type="InterPro" id="IPR027995">
    <property type="entry name" value="Galactosyl_T_N"/>
</dbReference>
<feature type="transmembrane region" description="Helical" evidence="11">
    <location>
        <begin position="7"/>
        <end position="28"/>
    </location>
</feature>
<keyword evidence="11" id="KW-0464">Manganese</keyword>
<evidence type="ECO:0000256" key="2">
    <source>
        <dbReference type="ARBA" id="ARBA00004922"/>
    </source>
</evidence>
<evidence type="ECO:0000256" key="8">
    <source>
        <dbReference type="ARBA" id="ARBA00022989"/>
    </source>
</evidence>
<dbReference type="SUPFAM" id="SSF53448">
    <property type="entry name" value="Nucleotide-diphospho-sugar transferases"/>
    <property type="match status" value="1"/>
</dbReference>
<evidence type="ECO:0000256" key="6">
    <source>
        <dbReference type="ARBA" id="ARBA00022692"/>
    </source>
</evidence>
<evidence type="ECO:0000256" key="5">
    <source>
        <dbReference type="ARBA" id="ARBA00022679"/>
    </source>
</evidence>
<accession>A0AAD5KUB7</accession>
<evidence type="ECO:0000256" key="1">
    <source>
        <dbReference type="ARBA" id="ARBA00004606"/>
    </source>
</evidence>
<dbReference type="Gene3D" id="3.90.550.10">
    <property type="entry name" value="Spore Coat Polysaccharide Biosynthesis Protein SpsA, Chain A"/>
    <property type="match status" value="1"/>
</dbReference>
<evidence type="ECO:0000256" key="10">
    <source>
        <dbReference type="ARBA" id="ARBA00023180"/>
    </source>
</evidence>
<keyword evidence="11" id="KW-0479">Metal-binding</keyword>
<keyword evidence="5 11" id="KW-0808">Transferase</keyword>
<keyword evidence="4 11" id="KW-0328">Glycosyltransferase</keyword>
<keyword evidence="9 11" id="KW-0472">Membrane</keyword>
<dbReference type="GO" id="GO:0046872">
    <property type="term" value="F:metal ion binding"/>
    <property type="evidence" value="ECO:0007669"/>
    <property type="project" value="UniProtKB-UniRule"/>
</dbReference>